<comment type="caution">
    <text evidence="2">The sequence shown here is derived from an EMBL/GenBank/DDBJ whole genome shotgun (WGS) entry which is preliminary data.</text>
</comment>
<evidence type="ECO:0000256" key="1">
    <source>
        <dbReference type="SAM" id="Phobius"/>
    </source>
</evidence>
<evidence type="ECO:0000313" key="3">
    <source>
        <dbReference type="Proteomes" id="UP000234323"/>
    </source>
</evidence>
<feature type="transmembrane region" description="Helical" evidence="1">
    <location>
        <begin position="117"/>
        <end position="142"/>
    </location>
</feature>
<sequence length="188" mass="21440">MPNTITYILVSLTFTATYICGLASLVIPKWLIFESPRPHRAVTNYGLFQKCSTLDTHCREFPLIEFGDCEEEGFCEEWKAARINMIIAAVLGGLTLIYCLGVFFSGKFHKEQIAWKIFVGLIGFHAILQYSTIALITHLYYTSDKFYYGVKYDISFLLVNISSVINILLSGILFRVGWNYVPSYQTID</sequence>
<dbReference type="VEuPathDB" id="FungiDB:RhiirA1_460523"/>
<reference evidence="2 3" key="1">
    <citation type="submission" date="2015-10" db="EMBL/GenBank/DDBJ databases">
        <title>Genome analyses suggest a sexual origin of heterokaryosis in a supposedly ancient asexual fungus.</title>
        <authorList>
            <person name="Ropars J."/>
            <person name="Sedzielewska K."/>
            <person name="Noel J."/>
            <person name="Charron P."/>
            <person name="Farinelli L."/>
            <person name="Marton T."/>
            <person name="Kruger M."/>
            <person name="Pelin A."/>
            <person name="Brachmann A."/>
            <person name="Corradi N."/>
        </authorList>
    </citation>
    <scope>NUCLEOTIDE SEQUENCE [LARGE SCALE GENOMIC DNA]</scope>
    <source>
        <strain evidence="2 3">A4</strain>
    </source>
</reference>
<proteinExistence type="predicted"/>
<dbReference type="OrthoDB" id="61370at2759"/>
<dbReference type="Proteomes" id="UP000234323">
    <property type="component" value="Unassembled WGS sequence"/>
</dbReference>
<gene>
    <name evidence="2" type="ORF">RhiirA4_459669</name>
</gene>
<accession>A0A2I1GEY0</accession>
<keyword evidence="1" id="KW-1133">Transmembrane helix</keyword>
<evidence type="ECO:0000313" key="2">
    <source>
        <dbReference type="EMBL" id="PKY45160.1"/>
    </source>
</evidence>
<keyword evidence="3" id="KW-1185">Reference proteome</keyword>
<feature type="transmembrane region" description="Helical" evidence="1">
    <location>
        <begin position="154"/>
        <end position="174"/>
    </location>
</feature>
<dbReference type="Gene3D" id="1.20.140.150">
    <property type="match status" value="1"/>
</dbReference>
<feature type="transmembrane region" description="Helical" evidence="1">
    <location>
        <begin position="6"/>
        <end position="27"/>
    </location>
</feature>
<dbReference type="VEuPathDB" id="FungiDB:FUN_005619"/>
<keyword evidence="1" id="KW-0812">Transmembrane</keyword>
<dbReference type="VEuPathDB" id="FungiDB:RhiirFUN_005313"/>
<organism evidence="2 3">
    <name type="scientific">Rhizophagus irregularis</name>
    <dbReference type="NCBI Taxonomy" id="588596"/>
    <lineage>
        <taxon>Eukaryota</taxon>
        <taxon>Fungi</taxon>
        <taxon>Fungi incertae sedis</taxon>
        <taxon>Mucoromycota</taxon>
        <taxon>Glomeromycotina</taxon>
        <taxon>Glomeromycetes</taxon>
        <taxon>Glomerales</taxon>
        <taxon>Glomeraceae</taxon>
        <taxon>Rhizophagus</taxon>
    </lineage>
</organism>
<name>A0A2I1GEY0_9GLOM</name>
<feature type="transmembrane region" description="Helical" evidence="1">
    <location>
        <begin position="86"/>
        <end position="105"/>
    </location>
</feature>
<dbReference type="AlphaFoldDB" id="A0A2I1GEY0"/>
<keyword evidence="1" id="KW-0472">Membrane</keyword>
<protein>
    <submittedName>
        <fullName evidence="2">Uncharacterized protein</fullName>
    </submittedName>
</protein>
<dbReference type="EMBL" id="LLXI01000365">
    <property type="protein sequence ID" value="PKY45160.1"/>
    <property type="molecule type" value="Genomic_DNA"/>
</dbReference>